<dbReference type="InterPro" id="IPR046939">
    <property type="entry name" value="TPPII_C_sf"/>
</dbReference>
<dbReference type="OrthoDB" id="10256524at2759"/>
<keyword evidence="6 10" id="KW-0645">Protease</keyword>
<feature type="domain" description="Tripeptidyl peptidase II C-terminal" evidence="14">
    <location>
        <begin position="1015"/>
        <end position="1077"/>
    </location>
</feature>
<keyword evidence="5" id="KW-0031">Aminopeptidase</keyword>
<organism evidence="17 18">
    <name type="scientific">Crassostrea virginica</name>
    <name type="common">Eastern oyster</name>
    <dbReference type="NCBI Taxonomy" id="6565"/>
    <lineage>
        <taxon>Eukaryota</taxon>
        <taxon>Metazoa</taxon>
        <taxon>Spiralia</taxon>
        <taxon>Lophotrochozoa</taxon>
        <taxon>Mollusca</taxon>
        <taxon>Bivalvia</taxon>
        <taxon>Autobranchia</taxon>
        <taxon>Pteriomorphia</taxon>
        <taxon>Ostreida</taxon>
        <taxon>Ostreoidea</taxon>
        <taxon>Ostreidae</taxon>
        <taxon>Crassostrea</taxon>
    </lineage>
</organism>
<dbReference type="Pfam" id="PF12580">
    <property type="entry name" value="TPPII"/>
    <property type="match status" value="1"/>
</dbReference>
<feature type="active site" description="Charge relay system" evidence="10">
    <location>
        <position position="444"/>
    </location>
</feature>
<evidence type="ECO:0000259" key="14">
    <source>
        <dbReference type="Pfam" id="PF12583"/>
    </source>
</evidence>
<dbReference type="InterPro" id="IPR036852">
    <property type="entry name" value="Peptidase_S8/S53_dom_sf"/>
</dbReference>
<reference evidence="18" key="1">
    <citation type="submission" date="2025-08" db="UniProtKB">
        <authorList>
            <consortium name="RefSeq"/>
        </authorList>
    </citation>
    <scope>IDENTIFICATION</scope>
    <source>
        <tissue evidence="18">Whole sample</tissue>
    </source>
</reference>
<feature type="domain" description="Tripeptidyl-peptidase II first Ig-like" evidence="15">
    <location>
        <begin position="517"/>
        <end position="632"/>
    </location>
</feature>
<dbReference type="PANTHER" id="PTHR43806:SF14">
    <property type="entry name" value="TRIPEPTIDYL-PEPTIDASE 2"/>
    <property type="match status" value="1"/>
</dbReference>
<dbReference type="PRINTS" id="PR00723">
    <property type="entry name" value="SUBTILISIN"/>
</dbReference>
<dbReference type="InterPro" id="IPR046940">
    <property type="entry name" value="TPPII_Ig-like_sf"/>
</dbReference>
<evidence type="ECO:0000256" key="1">
    <source>
        <dbReference type="ARBA" id="ARBA00001910"/>
    </source>
</evidence>
<dbReference type="EC" id="3.4.14.10" evidence="3"/>
<keyword evidence="8 10" id="KW-0720">Serine protease</keyword>
<dbReference type="InterPro" id="IPR000209">
    <property type="entry name" value="Peptidase_S8/S53_dom"/>
</dbReference>
<dbReference type="InterPro" id="IPR023828">
    <property type="entry name" value="Peptidase_S8_Ser-AS"/>
</dbReference>
<dbReference type="InterPro" id="IPR022229">
    <property type="entry name" value="TPPII_Ig-like-2"/>
</dbReference>
<dbReference type="GO" id="GO:0004177">
    <property type="term" value="F:aminopeptidase activity"/>
    <property type="evidence" value="ECO:0007669"/>
    <property type="project" value="UniProtKB-KW"/>
</dbReference>
<evidence type="ECO:0000256" key="7">
    <source>
        <dbReference type="ARBA" id="ARBA00022801"/>
    </source>
</evidence>
<dbReference type="PROSITE" id="PS00138">
    <property type="entry name" value="SUBTILASE_SER"/>
    <property type="match status" value="1"/>
</dbReference>
<evidence type="ECO:0000256" key="6">
    <source>
        <dbReference type="ARBA" id="ARBA00022670"/>
    </source>
</evidence>
<keyword evidence="17" id="KW-1185">Reference proteome</keyword>
<dbReference type="InterPro" id="IPR022232">
    <property type="entry name" value="TPPII_C_art"/>
</dbReference>
<dbReference type="FunFam" id="3.40.50.200:FF:000003">
    <property type="entry name" value="Tripeptidyl peptidase 2"/>
    <property type="match status" value="1"/>
</dbReference>
<protein>
    <recommendedName>
        <fullName evidence="4">Tripeptidyl-peptidase 2</fullName>
        <ecNumber evidence="3">3.4.14.10</ecNumber>
    </recommendedName>
    <alternativeName>
        <fullName evidence="9">Tripeptidyl aminopeptidase</fullName>
    </alternativeName>
</protein>
<feature type="region of interest" description="Disordered" evidence="11">
    <location>
        <begin position="1000"/>
        <end position="1025"/>
    </location>
</feature>
<feature type="domain" description="Tripeptidyl peptidase II second Ig-like" evidence="13">
    <location>
        <begin position="776"/>
        <end position="962"/>
    </location>
</feature>
<feature type="active site" description="Charge relay system" evidence="10">
    <location>
        <position position="43"/>
    </location>
</feature>
<dbReference type="Gene3D" id="3.40.50.200">
    <property type="entry name" value="Peptidase S8/S53 domain"/>
    <property type="match status" value="1"/>
</dbReference>
<dbReference type="PANTHER" id="PTHR43806">
    <property type="entry name" value="PEPTIDASE S8"/>
    <property type="match status" value="1"/>
</dbReference>
<evidence type="ECO:0000256" key="2">
    <source>
        <dbReference type="ARBA" id="ARBA00011073"/>
    </source>
</evidence>
<feature type="domain" description="Peptidase S8/S53" evidence="12">
    <location>
        <begin position="34"/>
        <end position="495"/>
    </location>
</feature>
<gene>
    <name evidence="18" type="primary">LOC111135844</name>
</gene>
<comment type="catalytic activity">
    <reaction evidence="1">
        <text>Release of an N-terminal tripeptide from a polypeptide.</text>
        <dbReference type="EC" id="3.4.14.10"/>
    </reaction>
</comment>
<evidence type="ECO:0000259" key="16">
    <source>
        <dbReference type="Pfam" id="PF21316"/>
    </source>
</evidence>
<dbReference type="SUPFAM" id="SSF52743">
    <property type="entry name" value="Subtilisin-like"/>
    <property type="match status" value="1"/>
</dbReference>
<dbReference type="Gene3D" id="1.25.40.710">
    <property type="match status" value="1"/>
</dbReference>
<evidence type="ECO:0000259" key="15">
    <source>
        <dbReference type="Pfam" id="PF21223"/>
    </source>
</evidence>
<keyword evidence="7 10" id="KW-0378">Hydrolase</keyword>
<evidence type="ECO:0000256" key="10">
    <source>
        <dbReference type="PROSITE-ProRule" id="PRU01240"/>
    </source>
</evidence>
<evidence type="ECO:0000256" key="8">
    <source>
        <dbReference type="ARBA" id="ARBA00022825"/>
    </source>
</evidence>
<dbReference type="Pfam" id="PF00082">
    <property type="entry name" value="Peptidase_S8"/>
    <property type="match status" value="1"/>
</dbReference>
<dbReference type="Gene3D" id="2.20.25.690">
    <property type="match status" value="1"/>
</dbReference>
<dbReference type="GO" id="GO:0005829">
    <property type="term" value="C:cytosol"/>
    <property type="evidence" value="ECO:0007669"/>
    <property type="project" value="TreeGrafter"/>
</dbReference>
<dbReference type="AlphaFoldDB" id="A0A8B8EPU3"/>
<dbReference type="CDD" id="cd04857">
    <property type="entry name" value="Peptidases_S8_Tripeptidyl_Aminopeptidase_II"/>
    <property type="match status" value="1"/>
</dbReference>
<evidence type="ECO:0000313" key="18">
    <source>
        <dbReference type="RefSeq" id="XP_022341956.1"/>
    </source>
</evidence>
<dbReference type="InterPro" id="IPR048383">
    <property type="entry name" value="TPPII_Ig-like-1"/>
</dbReference>
<dbReference type="Proteomes" id="UP000694844">
    <property type="component" value="Chromosome 5"/>
</dbReference>
<dbReference type="Pfam" id="PF21223">
    <property type="entry name" value="TPPII_Ig-like-1"/>
    <property type="match status" value="1"/>
</dbReference>
<proteinExistence type="inferred from homology"/>
<feature type="active site" description="Charge relay system" evidence="10">
    <location>
        <position position="259"/>
    </location>
</feature>
<dbReference type="Gene3D" id="6.10.250.3080">
    <property type="match status" value="1"/>
</dbReference>
<dbReference type="KEGG" id="cvn:111135844"/>
<evidence type="ECO:0000256" key="9">
    <source>
        <dbReference type="ARBA" id="ARBA00032232"/>
    </source>
</evidence>
<dbReference type="Pfam" id="PF21316">
    <property type="entry name" value="TPPII_GBD"/>
    <property type="match status" value="1"/>
</dbReference>
<evidence type="ECO:0000256" key="5">
    <source>
        <dbReference type="ARBA" id="ARBA00022438"/>
    </source>
</evidence>
<dbReference type="Gene3D" id="2.60.40.3170">
    <property type="match status" value="1"/>
</dbReference>
<dbReference type="GeneID" id="111135844"/>
<evidence type="ECO:0000256" key="11">
    <source>
        <dbReference type="SAM" id="MobiDB-lite"/>
    </source>
</evidence>
<evidence type="ECO:0000256" key="4">
    <source>
        <dbReference type="ARBA" id="ARBA00020244"/>
    </source>
</evidence>
<dbReference type="InterPro" id="IPR050131">
    <property type="entry name" value="Peptidase_S8_subtilisin-like"/>
</dbReference>
<dbReference type="InterPro" id="IPR034051">
    <property type="entry name" value="TPP_II_domain"/>
</dbReference>
<feature type="domain" description="Tripeptidyl-peptidase II galactose-binding" evidence="16">
    <location>
        <begin position="652"/>
        <end position="740"/>
    </location>
</feature>
<dbReference type="RefSeq" id="XP_022341956.1">
    <property type="nucleotide sequence ID" value="XM_022486248.1"/>
</dbReference>
<evidence type="ECO:0000256" key="3">
    <source>
        <dbReference type="ARBA" id="ARBA00012462"/>
    </source>
</evidence>
<evidence type="ECO:0000313" key="17">
    <source>
        <dbReference type="Proteomes" id="UP000694844"/>
    </source>
</evidence>
<accession>A0A8B8EPU3</accession>
<dbReference type="PROSITE" id="PS51892">
    <property type="entry name" value="SUBTILASE"/>
    <property type="match status" value="1"/>
</dbReference>
<dbReference type="GO" id="GO:0006508">
    <property type="term" value="P:proteolysis"/>
    <property type="evidence" value="ECO:0007669"/>
    <property type="project" value="UniProtKB-KW"/>
</dbReference>
<evidence type="ECO:0000259" key="12">
    <source>
        <dbReference type="Pfam" id="PF00082"/>
    </source>
</evidence>
<dbReference type="InterPro" id="IPR015500">
    <property type="entry name" value="Peptidase_S8_subtilisin-rel"/>
</dbReference>
<dbReference type="GO" id="GO:0008240">
    <property type="term" value="F:tripeptidyl-peptidase activity"/>
    <property type="evidence" value="ECO:0007669"/>
    <property type="project" value="UniProtKB-EC"/>
</dbReference>
<sequence>MASEVTEDFPQDGLLPKKETGAYTFLSKYPDYDGRGVLMAILDTGVDPGAPGLQETPDGHPKIVDIIDTTGSGDVDTSKVEEVKDGEITGVTGRKLKIPDTWNNPSGLFHVGVKPAYDLFPKKLQERVNKERKEKNWDPAHREAIAEATRKLEQYEASGQDDKFEKENLQSCLDVLNQMEKKYADCGPVYDCVVFHDGATWRACVDTTERGDLGECKLLANYHEEHEFGTFSRMDMMNYTVNIYNDGNTLEVVTNAGAHASHVAGIAAGYFPDQPERDGVAPGAQIISIKIGDTRLGSMETGTSLVRAMIKVIEYKCDLVNYSYGEAASWPDSGRVVDILSEAVNKHGVVFVSSAGNNGPALSTVGCPGGTTDALIGVGAMVSPAMMAAQYSLMKKLPSNQYTWSSRGPTHDGDLGVTISAPGGAIASVPNWTLRGNQLMNGTSMSSPNACGCLALVLSGLKVTGVEYTPSSVKRALINTASEVPNIETLALGHGLIQVEKTYDYLTNFAKEPELKVNFKVTCADGKRGIYLREPHHFRKPYETKVSIAPQFNEDSTEQEEKIKFCMQFTLTCDAPWVQHPAHLELMNVERLISVQVDHGGLSEGVYFTELKGFDVKCQEKGPVFRFPITVVVPSKVDDEIKWEKSYTDVSFKPGQVNRHFIQVPTGASIAVLKVESKDKEKSCRMLLHAVQNLPQHQYTKLEFEKFVTLADTGESTHAFRVEENGTLELCMAKWWANLGNVILNYSITFHGISVDIKKPVMHASDGVLRLNVRTNLRREEVNPNISLKTLVQPLRPAEYKIKLLPGTRDTLPEERHIYALELTYNFHLDKGGEVTPNCSILSPLLYESEYESQLWMVFDSNKQYLGCGDAFHNRYTVKLEKGDFTLLLQVRHEKREKLEQLKDVVVQIKYKLSSAIPLNMYSTWQRAFNGKKCTNMTLGKGVLQPLFVAPLASDKIPKNAKPGHILLGSMSLLKNEPLTEASSVPFKYVITEIAKKDNSKKEKKGGKDKGEKEGEKKEKTKDEEYKEAVRDLQISWISKLEADHSLFDDLRGQFPDHLPLYTARLQSLDNHKDRKKFLGEIMDLSKLIISKIDQKELMSYYGMKSDPRPEAASIKSEKDKLKETLIDSYFRLGKAQATVLETRAQEEGDTEGLPAVSPEDMKETYETLQQWIDLNDSKVSYFTMVYAQYMKQYGRALKLLQKSYEEKPTQEMEVTAIKLLKELGWDHCVVHQENWLHVRYPKTYRPF</sequence>
<name>A0A8B8EPU3_CRAVI</name>
<dbReference type="GO" id="GO:0004252">
    <property type="term" value="F:serine-type endopeptidase activity"/>
    <property type="evidence" value="ECO:0007669"/>
    <property type="project" value="UniProtKB-UniRule"/>
</dbReference>
<dbReference type="InterPro" id="IPR048384">
    <property type="entry name" value="TPPII_GBD"/>
</dbReference>
<dbReference type="Pfam" id="PF12583">
    <property type="entry name" value="TPPII_C"/>
    <property type="match status" value="1"/>
</dbReference>
<evidence type="ECO:0000259" key="13">
    <source>
        <dbReference type="Pfam" id="PF12580"/>
    </source>
</evidence>
<comment type="similarity">
    <text evidence="2 10">Belongs to the peptidase S8 family.</text>
</comment>